<dbReference type="AlphaFoldDB" id="A0A1S8AYX1"/>
<keyword evidence="3" id="KW-0407">Ion channel</keyword>
<evidence type="ECO:0000313" key="3">
    <source>
        <dbReference type="EMBL" id="OLZ42000.1"/>
    </source>
</evidence>
<keyword evidence="1" id="KW-0812">Transmembrane</keyword>
<dbReference type="PANTHER" id="PTHR43833">
    <property type="entry name" value="POTASSIUM CHANNEL PROTEIN 2-RELATED-RELATED"/>
    <property type="match status" value="1"/>
</dbReference>
<sequence length="244" mass="26309">MATPLSSRPILGRAVRPIFALVTVTTVGITGYVLLAGVGLVEAAFWLVDLTSIELHFQDHTGPERAIKAFAVVVRIGIILSSLWIGETVLSAAFGGQITEELKHMQTERKIENLSDHVIICGYGIFGRTLAAQLRDDGHDVLVIELDQAEFDRIGEETLAIRGDARREDVLERANVATAGAIIGAIDDSNANIQIAITASQLSPNLQVIVRVGDEMYESVARRAGADEVVIPEVLSGDTVSEWL</sequence>
<name>A0A1S8AYX1_9EURY</name>
<evidence type="ECO:0000259" key="2">
    <source>
        <dbReference type="PROSITE" id="PS51201"/>
    </source>
</evidence>
<evidence type="ECO:0000256" key="1">
    <source>
        <dbReference type="SAM" id="Phobius"/>
    </source>
</evidence>
<dbReference type="InterPro" id="IPR003148">
    <property type="entry name" value="RCK_N"/>
</dbReference>
<dbReference type="InterPro" id="IPR050721">
    <property type="entry name" value="Trk_Ktr_HKT_K-transport"/>
</dbReference>
<feature type="domain" description="RCK N-terminal" evidence="2">
    <location>
        <begin position="115"/>
        <end position="231"/>
    </location>
</feature>
<dbReference type="PROSITE" id="PS51201">
    <property type="entry name" value="RCK_N"/>
    <property type="match status" value="1"/>
</dbReference>
<reference evidence="4" key="1">
    <citation type="submission" date="2016-04" db="EMBL/GenBank/DDBJ databases">
        <authorList>
            <person name="Chen S.-C."/>
            <person name="Lai M.-C."/>
        </authorList>
    </citation>
    <scope>NUCLEOTIDE SEQUENCE [LARGE SCALE GENOMIC DNA]</scope>
    <source>
        <strain evidence="4">AB14</strain>
    </source>
</reference>
<organism evidence="3 4">
    <name type="scientific">Natrinema saccharevitans</name>
    <dbReference type="NCBI Taxonomy" id="301967"/>
    <lineage>
        <taxon>Archaea</taxon>
        <taxon>Methanobacteriati</taxon>
        <taxon>Methanobacteriota</taxon>
        <taxon>Stenosarchaea group</taxon>
        <taxon>Halobacteria</taxon>
        <taxon>Halobacteriales</taxon>
        <taxon>Natrialbaceae</taxon>
        <taxon>Natrinema</taxon>
    </lineage>
</organism>
<evidence type="ECO:0000313" key="4">
    <source>
        <dbReference type="Proteomes" id="UP000189370"/>
    </source>
</evidence>
<gene>
    <name evidence="3" type="ORF">A6E15_13880</name>
</gene>
<dbReference type="GO" id="GO:0034220">
    <property type="term" value="P:monoatomic ion transmembrane transport"/>
    <property type="evidence" value="ECO:0007669"/>
    <property type="project" value="UniProtKB-KW"/>
</dbReference>
<dbReference type="InterPro" id="IPR036291">
    <property type="entry name" value="NAD(P)-bd_dom_sf"/>
</dbReference>
<feature type="transmembrane region" description="Helical" evidence="1">
    <location>
        <begin position="18"/>
        <end position="46"/>
    </location>
</feature>
<dbReference type="OrthoDB" id="43518at2157"/>
<dbReference type="Gene3D" id="3.40.50.720">
    <property type="entry name" value="NAD(P)-binding Rossmann-like Domain"/>
    <property type="match status" value="1"/>
</dbReference>
<protein>
    <submittedName>
        <fullName evidence="3">Potassium channel protein</fullName>
    </submittedName>
</protein>
<keyword evidence="1" id="KW-0472">Membrane</keyword>
<dbReference type="EMBL" id="LWLN01000001">
    <property type="protein sequence ID" value="OLZ42000.1"/>
    <property type="molecule type" value="Genomic_DNA"/>
</dbReference>
<dbReference type="RefSeq" id="WP_076147112.1">
    <property type="nucleotide sequence ID" value="NZ_LWLN01000001.1"/>
</dbReference>
<dbReference type="SUPFAM" id="SSF51735">
    <property type="entry name" value="NAD(P)-binding Rossmann-fold domains"/>
    <property type="match status" value="1"/>
</dbReference>
<keyword evidence="3" id="KW-0813">Transport</keyword>
<keyword evidence="4" id="KW-1185">Reference proteome</keyword>
<dbReference type="GO" id="GO:0006813">
    <property type="term" value="P:potassium ion transport"/>
    <property type="evidence" value="ECO:0007669"/>
    <property type="project" value="InterPro"/>
</dbReference>
<proteinExistence type="predicted"/>
<keyword evidence="3" id="KW-0406">Ion transport</keyword>
<accession>A0A1S8AYX1</accession>
<dbReference type="STRING" id="301967.A6E15_13880"/>
<dbReference type="Pfam" id="PF02254">
    <property type="entry name" value="TrkA_N"/>
    <property type="match status" value="1"/>
</dbReference>
<comment type="caution">
    <text evidence="3">The sequence shown here is derived from an EMBL/GenBank/DDBJ whole genome shotgun (WGS) entry which is preliminary data.</text>
</comment>
<dbReference type="Proteomes" id="UP000189370">
    <property type="component" value="Unassembled WGS sequence"/>
</dbReference>
<keyword evidence="1" id="KW-1133">Transmembrane helix</keyword>